<dbReference type="Gene3D" id="2.40.10.330">
    <property type="match status" value="1"/>
</dbReference>
<comment type="caution">
    <text evidence="9">The sequence shown here is derived from an EMBL/GenBank/DDBJ whole genome shotgun (WGS) entry which is preliminary data.</text>
</comment>
<comment type="catalytic activity">
    <reaction evidence="1">
        <text>[protein]-peptidylproline (omega=180) = [protein]-peptidylproline (omega=0)</text>
        <dbReference type="Rhea" id="RHEA:16237"/>
        <dbReference type="Rhea" id="RHEA-COMP:10747"/>
        <dbReference type="Rhea" id="RHEA-COMP:10748"/>
        <dbReference type="ChEBI" id="CHEBI:83833"/>
        <dbReference type="ChEBI" id="CHEBI:83834"/>
        <dbReference type="EC" id="5.2.1.8"/>
    </reaction>
</comment>
<dbReference type="SUPFAM" id="SSF54534">
    <property type="entry name" value="FKBP-like"/>
    <property type="match status" value="1"/>
</dbReference>
<name>A0A7Z0UW87_MORCA</name>
<comment type="similarity">
    <text evidence="3">Belongs to the FKBP-type PPIase family.</text>
</comment>
<evidence type="ECO:0000313" key="10">
    <source>
        <dbReference type="Proteomes" id="UP000078446"/>
    </source>
</evidence>
<dbReference type="InterPro" id="IPR046357">
    <property type="entry name" value="PPIase_dom_sf"/>
</dbReference>
<sequence length="56" mass="6180">MEFADKGQNSLVGVISSVTDDEVLVDFNHPLAGQEVLFKVQIFKITPQGQTAFELK</sequence>
<dbReference type="EC" id="5.2.1.8" evidence="4"/>
<keyword evidence="6" id="KW-0697">Rotamase</keyword>
<organism evidence="9 10">
    <name type="scientific">Moraxella catarrhalis</name>
    <name type="common">Branhamella catarrhalis</name>
    <dbReference type="NCBI Taxonomy" id="480"/>
    <lineage>
        <taxon>Bacteria</taxon>
        <taxon>Pseudomonadati</taxon>
        <taxon>Pseudomonadota</taxon>
        <taxon>Gammaproteobacteria</taxon>
        <taxon>Moraxellales</taxon>
        <taxon>Moraxellaceae</taxon>
        <taxon>Moraxella</taxon>
    </lineage>
</organism>
<accession>A0A7Z0UW87</accession>
<evidence type="ECO:0000256" key="4">
    <source>
        <dbReference type="ARBA" id="ARBA00013194"/>
    </source>
</evidence>
<evidence type="ECO:0000256" key="5">
    <source>
        <dbReference type="ARBA" id="ARBA00022490"/>
    </source>
</evidence>
<dbReference type="PANTHER" id="PTHR47861:SF3">
    <property type="entry name" value="FKBP-TYPE PEPTIDYL-PROLYL CIS-TRANS ISOMERASE SLYD"/>
    <property type="match status" value="1"/>
</dbReference>
<dbReference type="EMBL" id="LXHE01000026">
    <property type="protein sequence ID" value="OAU98758.1"/>
    <property type="molecule type" value="Genomic_DNA"/>
</dbReference>
<evidence type="ECO:0000313" key="9">
    <source>
        <dbReference type="EMBL" id="OAU98758.1"/>
    </source>
</evidence>
<comment type="subcellular location">
    <subcellularLocation>
        <location evidence="2">Cytoplasm</location>
    </subcellularLocation>
</comment>
<keyword evidence="5" id="KW-0963">Cytoplasm</keyword>
<dbReference type="InterPro" id="IPR048261">
    <property type="entry name" value="SlpA/SlyD-like_ins_sf"/>
</dbReference>
<evidence type="ECO:0000256" key="3">
    <source>
        <dbReference type="ARBA" id="ARBA00006577"/>
    </source>
</evidence>
<dbReference type="GO" id="GO:0005737">
    <property type="term" value="C:cytoplasm"/>
    <property type="evidence" value="ECO:0007669"/>
    <property type="project" value="UniProtKB-SubCell"/>
</dbReference>
<protein>
    <recommendedName>
        <fullName evidence="4">peptidylprolyl isomerase</fullName>
        <ecNumber evidence="4">5.2.1.8</ecNumber>
    </recommendedName>
</protein>
<proteinExistence type="inferred from homology"/>
<dbReference type="Proteomes" id="UP000078446">
    <property type="component" value="Unassembled WGS sequence"/>
</dbReference>
<keyword evidence="7" id="KW-0143">Chaperone</keyword>
<dbReference type="Gene3D" id="3.10.50.40">
    <property type="match status" value="1"/>
</dbReference>
<evidence type="ECO:0000256" key="1">
    <source>
        <dbReference type="ARBA" id="ARBA00000971"/>
    </source>
</evidence>
<evidence type="ECO:0000256" key="2">
    <source>
        <dbReference type="ARBA" id="ARBA00004496"/>
    </source>
</evidence>
<keyword evidence="8 9" id="KW-0413">Isomerase</keyword>
<gene>
    <name evidence="9" type="ORF">AO382_2269</name>
</gene>
<dbReference type="GO" id="GO:0003755">
    <property type="term" value="F:peptidyl-prolyl cis-trans isomerase activity"/>
    <property type="evidence" value="ECO:0007669"/>
    <property type="project" value="UniProtKB-KW"/>
</dbReference>
<dbReference type="AlphaFoldDB" id="A0A7Z0UW87"/>
<evidence type="ECO:0000256" key="7">
    <source>
        <dbReference type="ARBA" id="ARBA00023186"/>
    </source>
</evidence>
<evidence type="ECO:0000256" key="6">
    <source>
        <dbReference type="ARBA" id="ARBA00023110"/>
    </source>
</evidence>
<reference evidence="9 10" key="1">
    <citation type="journal article" date="2016" name="Genome Biol. Evol.">
        <title>Comparative Genomic Analyses of the Moraxella catarrhalis Serosensitive and Seroresistant Lineages Demonstrate Their Independent Evolution.</title>
        <authorList>
            <person name="Earl J.P."/>
            <person name="de Vries S.P."/>
            <person name="Ahmed A."/>
            <person name="Powell E."/>
            <person name="Schultz M.P."/>
            <person name="Hermans P.W."/>
            <person name="Hill D.J."/>
            <person name="Zhou Z."/>
            <person name="Constantinidou C.I."/>
            <person name="Hu F.Z."/>
            <person name="Bootsma H.J."/>
            <person name="Ehrlich G.D."/>
        </authorList>
    </citation>
    <scope>NUCLEOTIDE SEQUENCE [LARGE SCALE GENOMIC DNA]</scope>
    <source>
        <strain evidence="9 10">Z7574</strain>
    </source>
</reference>
<evidence type="ECO:0000256" key="8">
    <source>
        <dbReference type="ARBA" id="ARBA00023235"/>
    </source>
</evidence>
<dbReference type="PANTHER" id="PTHR47861">
    <property type="entry name" value="FKBP-TYPE PEPTIDYL-PROLYL CIS-TRANS ISOMERASE SLYD"/>
    <property type="match status" value="1"/>
</dbReference>